<dbReference type="RefSeq" id="XP_007680114.1">
    <property type="nucleotide sequence ID" value="XM_007681924.1"/>
</dbReference>
<keyword evidence="3" id="KW-1185">Reference proteome</keyword>
<accession>M2MMW9</accession>
<organism evidence="2 3">
    <name type="scientific">Baudoinia panamericana (strain UAMH 10762)</name>
    <name type="common">Angels' share fungus</name>
    <name type="synonym">Baudoinia compniacensis (strain UAMH 10762)</name>
    <dbReference type="NCBI Taxonomy" id="717646"/>
    <lineage>
        <taxon>Eukaryota</taxon>
        <taxon>Fungi</taxon>
        <taxon>Dikarya</taxon>
        <taxon>Ascomycota</taxon>
        <taxon>Pezizomycotina</taxon>
        <taxon>Dothideomycetes</taxon>
        <taxon>Dothideomycetidae</taxon>
        <taxon>Mycosphaerellales</taxon>
        <taxon>Teratosphaeriaceae</taxon>
        <taxon>Baudoinia</taxon>
    </lineage>
</organism>
<dbReference type="HOGENOM" id="CLU_1824954_0_0_1"/>
<evidence type="ECO:0000313" key="3">
    <source>
        <dbReference type="Proteomes" id="UP000011761"/>
    </source>
</evidence>
<dbReference type="AlphaFoldDB" id="M2MMW9"/>
<dbReference type="GeneID" id="19110390"/>
<dbReference type="Proteomes" id="UP000011761">
    <property type="component" value="Unassembled WGS sequence"/>
</dbReference>
<gene>
    <name evidence="2" type="ORF">BAUCODRAFT_262194</name>
</gene>
<protein>
    <submittedName>
        <fullName evidence="2">Uncharacterized protein</fullName>
    </submittedName>
</protein>
<feature type="region of interest" description="Disordered" evidence="1">
    <location>
        <begin position="42"/>
        <end position="61"/>
    </location>
</feature>
<dbReference type="EMBL" id="KB445561">
    <property type="protein sequence ID" value="EMC92788.1"/>
    <property type="molecule type" value="Genomic_DNA"/>
</dbReference>
<evidence type="ECO:0000313" key="2">
    <source>
        <dbReference type="EMBL" id="EMC92788.1"/>
    </source>
</evidence>
<evidence type="ECO:0000256" key="1">
    <source>
        <dbReference type="SAM" id="MobiDB-lite"/>
    </source>
</evidence>
<name>M2MMW9_BAUPA</name>
<feature type="compositionally biased region" description="Polar residues" evidence="1">
    <location>
        <begin position="42"/>
        <end position="52"/>
    </location>
</feature>
<proteinExistence type="predicted"/>
<dbReference type="KEGG" id="bcom:BAUCODRAFT_262194"/>
<sequence length="141" mass="15903">MLYLTMSATYQQLKSALAQAHIIRQETDRLYIEAQANLQRSDNARKQASSASKELRARGNREQGRKWKFFTGTALTSATLIVGACSNRLRAHQKQLRAEVDIAYRVAEAAALQEDAALEEFEASWAAIKQGARDKRRSRSF</sequence>
<reference evidence="2 3" key="1">
    <citation type="journal article" date="2012" name="PLoS Pathog.">
        <title>Diverse lifestyles and strategies of plant pathogenesis encoded in the genomes of eighteen Dothideomycetes fungi.</title>
        <authorList>
            <person name="Ohm R.A."/>
            <person name="Feau N."/>
            <person name="Henrissat B."/>
            <person name="Schoch C.L."/>
            <person name="Horwitz B.A."/>
            <person name="Barry K.W."/>
            <person name="Condon B.J."/>
            <person name="Copeland A.C."/>
            <person name="Dhillon B."/>
            <person name="Glaser F."/>
            <person name="Hesse C.N."/>
            <person name="Kosti I."/>
            <person name="LaButti K."/>
            <person name="Lindquist E.A."/>
            <person name="Lucas S."/>
            <person name="Salamov A.A."/>
            <person name="Bradshaw R.E."/>
            <person name="Ciuffetti L."/>
            <person name="Hamelin R.C."/>
            <person name="Kema G.H.J."/>
            <person name="Lawrence C."/>
            <person name="Scott J.A."/>
            <person name="Spatafora J.W."/>
            <person name="Turgeon B.G."/>
            <person name="de Wit P.J.G.M."/>
            <person name="Zhong S."/>
            <person name="Goodwin S.B."/>
            <person name="Grigoriev I.V."/>
        </authorList>
    </citation>
    <scope>NUCLEOTIDE SEQUENCE [LARGE SCALE GENOMIC DNA]</scope>
    <source>
        <strain evidence="2 3">UAMH 10762</strain>
    </source>
</reference>